<keyword evidence="3" id="KW-1185">Reference proteome</keyword>
<comment type="caution">
    <text evidence="2">The sequence shown here is derived from an EMBL/GenBank/DDBJ whole genome shotgun (WGS) entry which is preliminary data.</text>
</comment>
<evidence type="ECO:0000313" key="3">
    <source>
        <dbReference type="Proteomes" id="UP001212841"/>
    </source>
</evidence>
<dbReference type="Proteomes" id="UP001212841">
    <property type="component" value="Unassembled WGS sequence"/>
</dbReference>
<protein>
    <recommendedName>
        <fullName evidence="1">F-box domain-containing protein</fullName>
    </recommendedName>
</protein>
<dbReference type="AlphaFoldDB" id="A0AAD5X4Q8"/>
<dbReference type="InterPro" id="IPR001810">
    <property type="entry name" value="F-box_dom"/>
</dbReference>
<reference evidence="2" key="1">
    <citation type="submission" date="2020-05" db="EMBL/GenBank/DDBJ databases">
        <title>Phylogenomic resolution of chytrid fungi.</title>
        <authorList>
            <person name="Stajich J.E."/>
            <person name="Amses K."/>
            <person name="Simmons R."/>
            <person name="Seto K."/>
            <person name="Myers J."/>
            <person name="Bonds A."/>
            <person name="Quandt C.A."/>
            <person name="Barry K."/>
            <person name="Liu P."/>
            <person name="Grigoriev I."/>
            <person name="Longcore J.E."/>
            <person name="James T.Y."/>
        </authorList>
    </citation>
    <scope>NUCLEOTIDE SEQUENCE</scope>
    <source>
        <strain evidence="2">JEL0318</strain>
    </source>
</reference>
<dbReference type="InterPro" id="IPR036047">
    <property type="entry name" value="F-box-like_dom_sf"/>
</dbReference>
<feature type="domain" description="F-box" evidence="1">
    <location>
        <begin position="6"/>
        <end position="51"/>
    </location>
</feature>
<dbReference type="SUPFAM" id="SSF81383">
    <property type="entry name" value="F-box domain"/>
    <property type="match status" value="1"/>
</dbReference>
<sequence length="409" mass="45753">MSPTPTASIADLPAELLTQILAKLSLSNLMYLRRVSRTFLLAANAAVLPSLRLDSEAKAYLSIDHPGSYLPPLRPAVYDTTTQTLTLLPKSTAKPRSIRLAYFDRTKPSHIVPAKLKWKPWSVHPTTWLPHAPGANLNVAELTRLSDTMFHESFRPERARQSYVNVAKTGTQFIGDRDWILELRIEYDDADEYTNDFNEGHPDGPGMQALLVTIVSAKVTLPWTLSGLNASNYSATNPASQIFANRFEKAAVLAAEKNVPLLPYHPSVLEYLYNPSIEASTVIETIQNSLNSPSVNAPLQYTYRRHLIEQYLESKNIHPDLLWKYGRTRRYMYVCEESDPRYPSPEAVEAAEREAKVVEASEMYEKQKEKVVAGAGSSEVGDEEQRSAVGNIVRLGRLLALSGRATREL</sequence>
<evidence type="ECO:0000259" key="1">
    <source>
        <dbReference type="PROSITE" id="PS50181"/>
    </source>
</evidence>
<name>A0AAD5X4Q8_9FUNG</name>
<dbReference type="PROSITE" id="PS50181">
    <property type="entry name" value="FBOX"/>
    <property type="match status" value="1"/>
</dbReference>
<organism evidence="2 3">
    <name type="scientific">Rhizophlyctis rosea</name>
    <dbReference type="NCBI Taxonomy" id="64517"/>
    <lineage>
        <taxon>Eukaryota</taxon>
        <taxon>Fungi</taxon>
        <taxon>Fungi incertae sedis</taxon>
        <taxon>Chytridiomycota</taxon>
        <taxon>Chytridiomycota incertae sedis</taxon>
        <taxon>Chytridiomycetes</taxon>
        <taxon>Rhizophlyctidales</taxon>
        <taxon>Rhizophlyctidaceae</taxon>
        <taxon>Rhizophlyctis</taxon>
    </lineage>
</organism>
<proteinExistence type="predicted"/>
<dbReference type="EMBL" id="JADGJD010000099">
    <property type="protein sequence ID" value="KAJ3055037.1"/>
    <property type="molecule type" value="Genomic_DNA"/>
</dbReference>
<dbReference type="Pfam" id="PF00646">
    <property type="entry name" value="F-box"/>
    <property type="match status" value="1"/>
</dbReference>
<gene>
    <name evidence="2" type="ORF">HK097_011673</name>
</gene>
<evidence type="ECO:0000313" key="2">
    <source>
        <dbReference type="EMBL" id="KAJ3055037.1"/>
    </source>
</evidence>
<accession>A0AAD5X4Q8</accession>